<reference evidence="3" key="1">
    <citation type="submission" date="2017-04" db="EMBL/GenBank/DDBJ databases">
        <authorList>
            <person name="Varghese N."/>
            <person name="Submissions S."/>
        </authorList>
    </citation>
    <scope>NUCLEOTIDE SEQUENCE [LARGE SCALE GENOMIC DNA]</scope>
</reference>
<keyword evidence="3" id="KW-1185">Reference proteome</keyword>
<gene>
    <name evidence="2" type="ORF">SAMN06297468_3033</name>
</gene>
<dbReference type="InterPro" id="IPR037523">
    <property type="entry name" value="VOC_core"/>
</dbReference>
<dbReference type="SUPFAM" id="SSF54593">
    <property type="entry name" value="Glyoxalase/Bleomycin resistance protein/Dihydroxybiphenyl dioxygenase"/>
    <property type="match status" value="1"/>
</dbReference>
<accession>A0A1Y6FME5</accession>
<dbReference type="Proteomes" id="UP000194420">
    <property type="component" value="Unassembled WGS sequence"/>
</dbReference>
<dbReference type="InterPro" id="IPR004360">
    <property type="entry name" value="Glyas_Fos-R_dOase_dom"/>
</dbReference>
<protein>
    <submittedName>
        <fullName evidence="2">Predicted lactoylglutathione lyase</fullName>
    </submittedName>
</protein>
<dbReference type="OrthoDB" id="9807407at2"/>
<evidence type="ECO:0000313" key="2">
    <source>
        <dbReference type="EMBL" id="SMQ75887.1"/>
    </source>
</evidence>
<dbReference type="GO" id="GO:0016829">
    <property type="term" value="F:lyase activity"/>
    <property type="evidence" value="ECO:0007669"/>
    <property type="project" value="UniProtKB-KW"/>
</dbReference>
<dbReference type="EMBL" id="FXWG01000004">
    <property type="protein sequence ID" value="SMQ75887.1"/>
    <property type="molecule type" value="Genomic_DNA"/>
</dbReference>
<evidence type="ECO:0000313" key="3">
    <source>
        <dbReference type="Proteomes" id="UP000194420"/>
    </source>
</evidence>
<sequence>MIGYVTVGTNDLKRAASFYDAIARHFGVGRMMDFEDAFIAWGEMNGAPGIAATKPFDGKEATVGNGVMVALQCDGPEMVQAVYDTAMAHGGSDEGAPGPRGEDGFYAGYFRDPDGNKLNAFCMVEKE</sequence>
<dbReference type="CDD" id="cd07262">
    <property type="entry name" value="VOC_like"/>
    <property type="match status" value="1"/>
</dbReference>
<dbReference type="InterPro" id="IPR029068">
    <property type="entry name" value="Glyas_Bleomycin-R_OHBP_Dase"/>
</dbReference>
<dbReference type="PROSITE" id="PS51819">
    <property type="entry name" value="VOC"/>
    <property type="match status" value="1"/>
</dbReference>
<name>A0A1Y6FME5_9SPHN</name>
<organism evidence="2 3">
    <name type="scientific">Altererythrobacter xiamenensis</name>
    <dbReference type="NCBI Taxonomy" id="1316679"/>
    <lineage>
        <taxon>Bacteria</taxon>
        <taxon>Pseudomonadati</taxon>
        <taxon>Pseudomonadota</taxon>
        <taxon>Alphaproteobacteria</taxon>
        <taxon>Sphingomonadales</taxon>
        <taxon>Erythrobacteraceae</taxon>
        <taxon>Altererythrobacter</taxon>
    </lineage>
</organism>
<dbReference type="PANTHER" id="PTHR35006:SF1">
    <property type="entry name" value="BLL2941 PROTEIN"/>
    <property type="match status" value="1"/>
</dbReference>
<keyword evidence="2" id="KW-0456">Lyase</keyword>
<feature type="domain" description="VOC" evidence="1">
    <location>
        <begin position="1"/>
        <end position="123"/>
    </location>
</feature>
<evidence type="ECO:0000259" key="1">
    <source>
        <dbReference type="PROSITE" id="PS51819"/>
    </source>
</evidence>
<dbReference type="PANTHER" id="PTHR35006">
    <property type="entry name" value="GLYOXALASE FAMILY PROTEIN (AFU_ORTHOLOGUE AFUA_5G14830)"/>
    <property type="match status" value="1"/>
</dbReference>
<dbReference type="Gene3D" id="3.10.180.10">
    <property type="entry name" value="2,3-Dihydroxybiphenyl 1,2-Dioxygenase, domain 1"/>
    <property type="match status" value="1"/>
</dbReference>
<dbReference type="RefSeq" id="WP_086438911.1">
    <property type="nucleotide sequence ID" value="NZ_FXWG01000004.1"/>
</dbReference>
<dbReference type="Pfam" id="PF00903">
    <property type="entry name" value="Glyoxalase"/>
    <property type="match status" value="1"/>
</dbReference>
<proteinExistence type="predicted"/>
<dbReference type="AlphaFoldDB" id="A0A1Y6FME5"/>